<keyword evidence="3" id="KW-0520">NAD</keyword>
<comment type="similarity">
    <text evidence="1 5">Belongs to the aldehyde dehydrogenase family.</text>
</comment>
<feature type="active site" evidence="4">
    <location>
        <position position="128"/>
    </location>
</feature>
<dbReference type="Gene3D" id="3.40.309.10">
    <property type="entry name" value="Aldehyde Dehydrogenase, Chain A, domain 2"/>
    <property type="match status" value="1"/>
</dbReference>
<dbReference type="Pfam" id="PF00171">
    <property type="entry name" value="Aldedh"/>
    <property type="match status" value="1"/>
</dbReference>
<comment type="caution">
    <text evidence="7">The sequence shown here is derived from an EMBL/GenBank/DDBJ whole genome shotgun (WGS) entry which is preliminary data.</text>
</comment>
<gene>
    <name evidence="7" type="ORF">CSSPJE1EN1_LOCUS28870</name>
</gene>
<organism evidence="7 8">
    <name type="scientific">Sphagnum jensenii</name>
    <dbReference type="NCBI Taxonomy" id="128206"/>
    <lineage>
        <taxon>Eukaryota</taxon>
        <taxon>Viridiplantae</taxon>
        <taxon>Streptophyta</taxon>
        <taxon>Embryophyta</taxon>
        <taxon>Bryophyta</taxon>
        <taxon>Sphagnophytina</taxon>
        <taxon>Sphagnopsida</taxon>
        <taxon>Sphagnales</taxon>
        <taxon>Sphagnaceae</taxon>
        <taxon>Sphagnum</taxon>
    </lineage>
</organism>
<evidence type="ECO:0000313" key="7">
    <source>
        <dbReference type="EMBL" id="CAK9253492.1"/>
    </source>
</evidence>
<dbReference type="Gene3D" id="3.40.605.10">
    <property type="entry name" value="Aldehyde Dehydrogenase, Chain A, domain 1"/>
    <property type="match status" value="1"/>
</dbReference>
<feature type="domain" description="Aldehyde dehydrogenase" evidence="6">
    <location>
        <begin position="12"/>
        <end position="352"/>
    </location>
</feature>
<dbReference type="InterPro" id="IPR029510">
    <property type="entry name" value="Ald_DH_CS_GLU"/>
</dbReference>
<dbReference type="SUPFAM" id="SSF53720">
    <property type="entry name" value="ALDH-like"/>
    <property type="match status" value="1"/>
</dbReference>
<evidence type="ECO:0000256" key="3">
    <source>
        <dbReference type="ARBA" id="ARBA00023027"/>
    </source>
</evidence>
<dbReference type="InterPro" id="IPR015590">
    <property type="entry name" value="Aldehyde_DH_dom"/>
</dbReference>
<evidence type="ECO:0000259" key="6">
    <source>
        <dbReference type="Pfam" id="PF00171"/>
    </source>
</evidence>
<evidence type="ECO:0000256" key="5">
    <source>
        <dbReference type="RuleBase" id="RU003345"/>
    </source>
</evidence>
<dbReference type="InterPro" id="IPR012394">
    <property type="entry name" value="Aldehyde_DH_NAD(P)"/>
</dbReference>
<protein>
    <recommendedName>
        <fullName evidence="6">Aldehyde dehydrogenase domain-containing protein</fullName>
    </recommendedName>
</protein>
<evidence type="ECO:0000256" key="1">
    <source>
        <dbReference type="ARBA" id="ARBA00009986"/>
    </source>
</evidence>
<accession>A0ABP0VGB5</accession>
<dbReference type="PANTHER" id="PTHR43570:SF20">
    <property type="entry name" value="ALDEHYDE DEHYDROGENASE ALDX-RELATED"/>
    <property type="match status" value="1"/>
</dbReference>
<name>A0ABP0VGB5_9BRYO</name>
<keyword evidence="8" id="KW-1185">Reference proteome</keyword>
<dbReference type="InterPro" id="IPR016161">
    <property type="entry name" value="Ald_DH/histidinol_DH"/>
</dbReference>
<evidence type="ECO:0000313" key="8">
    <source>
        <dbReference type="Proteomes" id="UP001497444"/>
    </source>
</evidence>
<keyword evidence="2 5" id="KW-0560">Oxidoreductase</keyword>
<dbReference type="EMBL" id="CAXAQS010000873">
    <property type="protein sequence ID" value="CAK9253492.1"/>
    <property type="molecule type" value="Genomic_DNA"/>
</dbReference>
<reference evidence="7" key="1">
    <citation type="submission" date="2024-02" db="EMBL/GenBank/DDBJ databases">
        <authorList>
            <consortium name="ELIXIR-Norway"/>
            <consortium name="Elixir Norway"/>
        </authorList>
    </citation>
    <scope>NUCLEOTIDE SEQUENCE</scope>
</reference>
<dbReference type="InterPro" id="IPR016162">
    <property type="entry name" value="Ald_DH_N"/>
</dbReference>
<proteinExistence type="inferred from homology"/>
<dbReference type="InterPro" id="IPR016163">
    <property type="entry name" value="Ald_DH_C"/>
</dbReference>
<evidence type="ECO:0000256" key="4">
    <source>
        <dbReference type="PROSITE-ProRule" id="PRU10007"/>
    </source>
</evidence>
<dbReference type="Proteomes" id="UP001497444">
    <property type="component" value="Unassembled WGS sequence"/>
</dbReference>
<sequence length="387" mass="42062">MEHEIRPSALNPKSSVEIISEPRGVVLIIGPWNAPFILVFQPLLAAIAAGNCVIIKPSEMTPHVSNVIAEVIDAVFAPEVVKVIEGGVPETTTLLELPFDHIFFTGSPPVGKIVMGAAAKNLTSVTLELGGKSPMIIDYDANLEKAADTVMHKKTMNAGQVCICPDYLLIPKSREAEFLKLAKKSVDEMYYSTGKFNGADSTRIVNKRNFDRLKGLFDDAVSKGAKVALGGTFDEKTLKIEPTILTNVSPDSKIMQEEIFGPILPVMNYTDLSEVVAYINKHSKPLGLYFFSNVKKNIDMVVSQTSSGGVTINETELQAMDSSIPFGGVNGSGIGAYHGIYGFKEFSHQKSVLYDNDKGVNKFMYPPYAGKLEKVKEMGASLFEMPA</sequence>
<evidence type="ECO:0000256" key="2">
    <source>
        <dbReference type="ARBA" id="ARBA00023002"/>
    </source>
</evidence>
<dbReference type="PANTHER" id="PTHR43570">
    <property type="entry name" value="ALDEHYDE DEHYDROGENASE"/>
    <property type="match status" value="1"/>
</dbReference>
<dbReference type="PROSITE" id="PS00687">
    <property type="entry name" value="ALDEHYDE_DEHYDR_GLU"/>
    <property type="match status" value="1"/>
</dbReference>